<dbReference type="EMBL" id="RWGY01000650">
    <property type="protein sequence ID" value="TVT99974.1"/>
    <property type="molecule type" value="Genomic_DNA"/>
</dbReference>
<feature type="region of interest" description="Disordered" evidence="1">
    <location>
        <begin position="86"/>
        <end position="125"/>
    </location>
</feature>
<protein>
    <submittedName>
        <fullName evidence="2">Uncharacterized protein</fullName>
    </submittedName>
</protein>
<dbReference type="Proteomes" id="UP000324897">
    <property type="component" value="Unassembled WGS sequence"/>
</dbReference>
<organism evidence="2 3">
    <name type="scientific">Eragrostis curvula</name>
    <name type="common">weeping love grass</name>
    <dbReference type="NCBI Taxonomy" id="38414"/>
    <lineage>
        <taxon>Eukaryota</taxon>
        <taxon>Viridiplantae</taxon>
        <taxon>Streptophyta</taxon>
        <taxon>Embryophyta</taxon>
        <taxon>Tracheophyta</taxon>
        <taxon>Spermatophyta</taxon>
        <taxon>Magnoliopsida</taxon>
        <taxon>Liliopsida</taxon>
        <taxon>Poales</taxon>
        <taxon>Poaceae</taxon>
        <taxon>PACMAD clade</taxon>
        <taxon>Chloridoideae</taxon>
        <taxon>Eragrostideae</taxon>
        <taxon>Eragrostidinae</taxon>
        <taxon>Eragrostis</taxon>
    </lineage>
</organism>
<dbReference type="Gramene" id="TVT99974">
    <property type="protein sequence ID" value="TVT99974"/>
    <property type="gene ID" value="EJB05_54625"/>
</dbReference>
<feature type="non-terminal residue" evidence="2">
    <location>
        <position position="1"/>
    </location>
</feature>
<feature type="compositionally biased region" description="Basic and acidic residues" evidence="1">
    <location>
        <begin position="89"/>
        <end position="99"/>
    </location>
</feature>
<dbReference type="OrthoDB" id="10656473at2759"/>
<evidence type="ECO:0000313" key="2">
    <source>
        <dbReference type="EMBL" id="TVT99974.1"/>
    </source>
</evidence>
<sequence length="202" mass="21567">MKVFCVVVVCWSHDFSFVVRPLHDNSSVLSRAALFSLSLSSIRFDPRRRQLDWAIGGAAAAIGGGAAGLVAGRGAARRLIGGAAGCSGEEARRRRDPAPRRGPARQRRAGRPPAGGPVCASRREGGRGDLRAAAGLLPAQGMDPPDQLLNPSLDQRHRAYQVTTSGANSLAVLIAHTPAKAWRLDPRWFSRLSRLGCFLSLE</sequence>
<keyword evidence="3" id="KW-1185">Reference proteome</keyword>
<gene>
    <name evidence="2" type="ORF">EJB05_54625</name>
</gene>
<evidence type="ECO:0000313" key="3">
    <source>
        <dbReference type="Proteomes" id="UP000324897"/>
    </source>
</evidence>
<comment type="caution">
    <text evidence="2">The sequence shown here is derived from an EMBL/GenBank/DDBJ whole genome shotgun (WGS) entry which is preliminary data.</text>
</comment>
<name>A0A5J9SM04_9POAL</name>
<accession>A0A5J9SM04</accession>
<evidence type="ECO:0000256" key="1">
    <source>
        <dbReference type="SAM" id="MobiDB-lite"/>
    </source>
</evidence>
<proteinExistence type="predicted"/>
<dbReference type="AlphaFoldDB" id="A0A5J9SM04"/>
<reference evidence="2 3" key="1">
    <citation type="journal article" date="2019" name="Sci. Rep.">
        <title>A high-quality genome of Eragrostis curvula grass provides insights into Poaceae evolution and supports new strategies to enhance forage quality.</title>
        <authorList>
            <person name="Carballo J."/>
            <person name="Santos B.A.C.M."/>
            <person name="Zappacosta D."/>
            <person name="Garbus I."/>
            <person name="Selva J.P."/>
            <person name="Gallo C.A."/>
            <person name="Diaz A."/>
            <person name="Albertini E."/>
            <person name="Caccamo M."/>
            <person name="Echenique V."/>
        </authorList>
    </citation>
    <scope>NUCLEOTIDE SEQUENCE [LARGE SCALE GENOMIC DNA]</scope>
    <source>
        <strain evidence="3">cv. Victoria</strain>
        <tissue evidence="2">Leaf</tissue>
    </source>
</reference>